<evidence type="ECO:0000256" key="8">
    <source>
        <dbReference type="ARBA" id="ARBA00023136"/>
    </source>
</evidence>
<dbReference type="SMART" id="SM00382">
    <property type="entry name" value="AAA"/>
    <property type="match status" value="1"/>
</dbReference>
<dbReference type="EMBL" id="CABPSA010000004">
    <property type="protein sequence ID" value="VVE17288.1"/>
    <property type="molecule type" value="Genomic_DNA"/>
</dbReference>
<dbReference type="Gene3D" id="3.40.50.300">
    <property type="entry name" value="P-loop containing nucleotide triphosphate hydrolases"/>
    <property type="match status" value="1"/>
</dbReference>
<evidence type="ECO:0000256" key="3">
    <source>
        <dbReference type="ARBA" id="ARBA00022475"/>
    </source>
</evidence>
<evidence type="ECO:0000313" key="11">
    <source>
        <dbReference type="Proteomes" id="UP000343335"/>
    </source>
</evidence>
<keyword evidence="8" id="KW-0472">Membrane</keyword>
<evidence type="ECO:0000256" key="1">
    <source>
        <dbReference type="ARBA" id="ARBA00005417"/>
    </source>
</evidence>
<reference evidence="10 11" key="1">
    <citation type="submission" date="2019-08" db="EMBL/GenBank/DDBJ databases">
        <authorList>
            <person name="Peeters C."/>
        </authorList>
    </citation>
    <scope>NUCLEOTIDE SEQUENCE [LARGE SCALE GENOMIC DNA]</scope>
    <source>
        <strain evidence="10 11">LMG 31010</strain>
    </source>
</reference>
<keyword evidence="2" id="KW-0813">Transport</keyword>
<dbReference type="Proteomes" id="UP000343335">
    <property type="component" value="Unassembled WGS sequence"/>
</dbReference>
<feature type="domain" description="ABC transporter" evidence="9">
    <location>
        <begin position="72"/>
        <end position="295"/>
    </location>
</feature>
<keyword evidence="5" id="KW-0547">Nucleotide-binding</keyword>
<gene>
    <name evidence="10" type="ORF">PCO31010_02965</name>
</gene>
<evidence type="ECO:0000259" key="9">
    <source>
        <dbReference type="PROSITE" id="PS50893"/>
    </source>
</evidence>
<dbReference type="PROSITE" id="PS50893">
    <property type="entry name" value="ABC_TRANSPORTER_2"/>
    <property type="match status" value="1"/>
</dbReference>
<dbReference type="AlphaFoldDB" id="A0A5E4VXY4"/>
<dbReference type="InterPro" id="IPR050166">
    <property type="entry name" value="ABC_transporter_ATP-bind"/>
</dbReference>
<evidence type="ECO:0000256" key="2">
    <source>
        <dbReference type="ARBA" id="ARBA00022448"/>
    </source>
</evidence>
<protein>
    <submittedName>
        <fullName evidence="10">Aliphatic sulfonate ABC transporter ATP-binding protein</fullName>
    </submittedName>
</protein>
<dbReference type="InterPro" id="IPR003593">
    <property type="entry name" value="AAA+_ATPase"/>
</dbReference>
<evidence type="ECO:0000256" key="7">
    <source>
        <dbReference type="ARBA" id="ARBA00022967"/>
    </source>
</evidence>
<dbReference type="PANTHER" id="PTHR42788:SF17">
    <property type="entry name" value="ALIPHATIC SULFONATES IMPORT ATP-BINDING PROTEIN SSUB"/>
    <property type="match status" value="1"/>
</dbReference>
<dbReference type="GO" id="GO:0005524">
    <property type="term" value="F:ATP binding"/>
    <property type="evidence" value="ECO:0007669"/>
    <property type="project" value="UniProtKB-KW"/>
</dbReference>
<comment type="similarity">
    <text evidence="1">Belongs to the ABC transporter superfamily.</text>
</comment>
<dbReference type="PROSITE" id="PS00211">
    <property type="entry name" value="ABC_TRANSPORTER_1"/>
    <property type="match status" value="1"/>
</dbReference>
<evidence type="ECO:0000256" key="6">
    <source>
        <dbReference type="ARBA" id="ARBA00022840"/>
    </source>
</evidence>
<dbReference type="InterPro" id="IPR017871">
    <property type="entry name" value="ABC_transporter-like_CS"/>
</dbReference>
<dbReference type="RefSeq" id="WP_150664892.1">
    <property type="nucleotide sequence ID" value="NZ_CABPSA010000004.1"/>
</dbReference>
<dbReference type="Pfam" id="PF00005">
    <property type="entry name" value="ABC_tran"/>
    <property type="match status" value="1"/>
</dbReference>
<dbReference type="PANTHER" id="PTHR42788">
    <property type="entry name" value="TAURINE IMPORT ATP-BINDING PROTEIN-RELATED"/>
    <property type="match status" value="1"/>
</dbReference>
<proteinExistence type="inferred from homology"/>
<keyword evidence="7" id="KW-1278">Translocase</keyword>
<organism evidence="10 11">
    <name type="scientific">Pandoraea commovens</name>
    <dbReference type="NCBI Taxonomy" id="2508289"/>
    <lineage>
        <taxon>Bacteria</taxon>
        <taxon>Pseudomonadati</taxon>
        <taxon>Pseudomonadota</taxon>
        <taxon>Betaproteobacteria</taxon>
        <taxon>Burkholderiales</taxon>
        <taxon>Burkholderiaceae</taxon>
        <taxon>Pandoraea</taxon>
    </lineage>
</organism>
<keyword evidence="6 10" id="KW-0067">ATP-binding</keyword>
<keyword evidence="3" id="KW-1003">Cell membrane</keyword>
<dbReference type="InterPro" id="IPR003439">
    <property type="entry name" value="ABC_transporter-like_ATP-bd"/>
</dbReference>
<evidence type="ECO:0000256" key="4">
    <source>
        <dbReference type="ARBA" id="ARBA00022519"/>
    </source>
</evidence>
<name>A0A5E4VXY4_9BURK</name>
<sequence>MSAQQLAPVAGADIEAEWTAEQRATGHAHRLSLDPFGTRLPLGANVAAQRGAVGTNLKVVHPASDAQVSGGLRVDAVGKRYGARSVLSDFSLTIPRGGFAAIVGRSGCGKSTLLRLIAGLETPDAGRITLDGHALGDASGKVATRIMFQDARLLPWRTVLENVAIGLPKSSHAKALDVLREVGLAERADDWPSQLSGGQRQRVALARALVHQPDLLLLDEPLGALDALTRIEMHALIERLWRAHGFTALLVTHDVQEAVALADRVVLIEEGQLGLDQSVSLARPRARGSVEFAGLEAQVLARVLQTEVAPSSHVPVSEPLWPAAAVRWAI</sequence>
<dbReference type="GO" id="GO:0016887">
    <property type="term" value="F:ATP hydrolysis activity"/>
    <property type="evidence" value="ECO:0007669"/>
    <property type="project" value="InterPro"/>
</dbReference>
<dbReference type="SUPFAM" id="SSF52540">
    <property type="entry name" value="P-loop containing nucleoside triphosphate hydrolases"/>
    <property type="match status" value="1"/>
</dbReference>
<accession>A0A5E4VXY4</accession>
<dbReference type="OrthoDB" id="9783039at2"/>
<evidence type="ECO:0000313" key="10">
    <source>
        <dbReference type="EMBL" id="VVE17288.1"/>
    </source>
</evidence>
<dbReference type="InterPro" id="IPR027417">
    <property type="entry name" value="P-loop_NTPase"/>
</dbReference>
<keyword evidence="4" id="KW-0997">Cell inner membrane</keyword>
<evidence type="ECO:0000256" key="5">
    <source>
        <dbReference type="ARBA" id="ARBA00022741"/>
    </source>
</evidence>